<gene>
    <name evidence="2" type="ORF">BN381_100018</name>
</gene>
<dbReference type="STRING" id="1229780.BN381_100018"/>
<evidence type="ECO:0000313" key="3">
    <source>
        <dbReference type="Proteomes" id="UP000018291"/>
    </source>
</evidence>
<dbReference type="AlphaFoldDB" id="R4YYS7"/>
<dbReference type="HOGENOM" id="CLU_1341220_0_0_11"/>
<dbReference type="EMBL" id="CANL01000002">
    <property type="protein sequence ID" value="CCM62131.1"/>
    <property type="molecule type" value="Genomic_DNA"/>
</dbReference>
<evidence type="ECO:0000313" key="2">
    <source>
        <dbReference type="EMBL" id="CCM62131.1"/>
    </source>
</evidence>
<dbReference type="Proteomes" id="UP000018291">
    <property type="component" value="Unassembled WGS sequence"/>
</dbReference>
<reference evidence="2 3" key="1">
    <citation type="journal article" date="2013" name="ISME J.">
        <title>Metabolic model for the filamentous 'Candidatus Microthrix parvicella' based on genomic and metagenomic analyses.</title>
        <authorList>
            <person name="Jon McIlroy S."/>
            <person name="Kristiansen R."/>
            <person name="Albertsen M."/>
            <person name="Michael Karst S."/>
            <person name="Rossetti S."/>
            <person name="Lund Nielsen J."/>
            <person name="Tandoi V."/>
            <person name="James Seviour R."/>
            <person name="Nielsen P.H."/>
        </authorList>
    </citation>
    <scope>NUCLEOTIDE SEQUENCE [LARGE SCALE GENOMIC DNA]</scope>
    <source>
        <strain evidence="2 3">RN1</strain>
    </source>
</reference>
<feature type="region of interest" description="Disordered" evidence="1">
    <location>
        <begin position="65"/>
        <end position="90"/>
    </location>
</feature>
<keyword evidence="3" id="KW-1185">Reference proteome</keyword>
<protein>
    <submittedName>
        <fullName evidence="2">Uncharacterized protein</fullName>
    </submittedName>
</protein>
<evidence type="ECO:0000256" key="1">
    <source>
        <dbReference type="SAM" id="MobiDB-lite"/>
    </source>
</evidence>
<comment type="caution">
    <text evidence="2">The sequence shown here is derived from an EMBL/GenBank/DDBJ whole genome shotgun (WGS) entry which is preliminary data.</text>
</comment>
<feature type="region of interest" description="Disordered" evidence="1">
    <location>
        <begin position="180"/>
        <end position="204"/>
    </location>
</feature>
<name>R4YYS7_9ACTN</name>
<proteinExistence type="predicted"/>
<dbReference type="RefSeq" id="WP_012223272.1">
    <property type="nucleotide sequence ID" value="NZ_HG422565.1"/>
</dbReference>
<sequence>MTNDDPGGHHLSGDLLAAWTTGLAWAEHRSWAMAGHWSTAATIDGVTATLAPISAHHGRRADQLRTFWPQRRGGTDGAASPAGPPTPDDGPLLDLANALDEAQRSLGPPGETTWTGTTSMAALRLTAQLILPRFLTCYKQLLKLANAPSDASIRRICELALTDTTADFVTATAKLAALGENPGPSQFDDIQHAGMGQNPTHRPK</sequence>
<organism evidence="2 3">
    <name type="scientific">Candidatus Neomicrothrix parvicella RN1</name>
    <dbReference type="NCBI Taxonomy" id="1229780"/>
    <lineage>
        <taxon>Bacteria</taxon>
        <taxon>Bacillati</taxon>
        <taxon>Actinomycetota</taxon>
        <taxon>Acidimicrobiia</taxon>
        <taxon>Acidimicrobiales</taxon>
        <taxon>Microthrixaceae</taxon>
        <taxon>Candidatus Neomicrothrix</taxon>
    </lineage>
</organism>
<accession>R4YYS7</accession>